<gene>
    <name evidence="2" type="ORF">F511_39696</name>
</gene>
<accession>A0A2Z7BQ32</accession>
<evidence type="ECO:0000313" key="3">
    <source>
        <dbReference type="Proteomes" id="UP000250235"/>
    </source>
</evidence>
<dbReference type="OrthoDB" id="3934549at2759"/>
<dbReference type="AlphaFoldDB" id="A0A2Z7BQ32"/>
<sequence>MSLSGSTHDVAILISKDVCMAIESLTTLDLPMVVDSIGIYEFKGPYYTLTMTDWFLQALSVIPRGSWGDVARCFTMIRWSMVLIWVVPTADCKKLKESRLEVYASQTTSYPPPPPPLSSSKQVLAGLAQILRQNAGTSQVARTEIPYEKFRKMGPPKFTDYATALKRAFRSEQTLKDLHAEAQRKRPFQAQHHQQQQPKRSFTGPPRPPGQGQ</sequence>
<dbReference type="EMBL" id="KV003274">
    <property type="protein sequence ID" value="KZV36701.1"/>
    <property type="molecule type" value="Genomic_DNA"/>
</dbReference>
<protein>
    <submittedName>
        <fullName evidence="2">Pentatricopeptide repeat-containing protein mitochondrial-like</fullName>
    </submittedName>
</protein>
<keyword evidence="3" id="KW-1185">Reference proteome</keyword>
<proteinExistence type="predicted"/>
<feature type="region of interest" description="Disordered" evidence="1">
    <location>
        <begin position="175"/>
        <end position="213"/>
    </location>
</feature>
<reference evidence="2 3" key="1">
    <citation type="journal article" date="2015" name="Proc. Natl. Acad. Sci. U.S.A.">
        <title>The resurrection genome of Boea hygrometrica: A blueprint for survival of dehydration.</title>
        <authorList>
            <person name="Xiao L."/>
            <person name="Yang G."/>
            <person name="Zhang L."/>
            <person name="Yang X."/>
            <person name="Zhao S."/>
            <person name="Ji Z."/>
            <person name="Zhou Q."/>
            <person name="Hu M."/>
            <person name="Wang Y."/>
            <person name="Chen M."/>
            <person name="Xu Y."/>
            <person name="Jin H."/>
            <person name="Xiao X."/>
            <person name="Hu G."/>
            <person name="Bao F."/>
            <person name="Hu Y."/>
            <person name="Wan P."/>
            <person name="Li L."/>
            <person name="Deng X."/>
            <person name="Kuang T."/>
            <person name="Xiang C."/>
            <person name="Zhu J.K."/>
            <person name="Oliver M.J."/>
            <person name="He Y."/>
        </authorList>
    </citation>
    <scope>NUCLEOTIDE SEQUENCE [LARGE SCALE GENOMIC DNA]</scope>
    <source>
        <strain evidence="3">cv. XS01</strain>
    </source>
</reference>
<feature type="compositionally biased region" description="Basic and acidic residues" evidence="1">
    <location>
        <begin position="175"/>
        <end position="184"/>
    </location>
</feature>
<evidence type="ECO:0000313" key="2">
    <source>
        <dbReference type="EMBL" id="KZV36701.1"/>
    </source>
</evidence>
<dbReference type="Proteomes" id="UP000250235">
    <property type="component" value="Unassembled WGS sequence"/>
</dbReference>
<evidence type="ECO:0000256" key="1">
    <source>
        <dbReference type="SAM" id="MobiDB-lite"/>
    </source>
</evidence>
<organism evidence="2 3">
    <name type="scientific">Dorcoceras hygrometricum</name>
    <dbReference type="NCBI Taxonomy" id="472368"/>
    <lineage>
        <taxon>Eukaryota</taxon>
        <taxon>Viridiplantae</taxon>
        <taxon>Streptophyta</taxon>
        <taxon>Embryophyta</taxon>
        <taxon>Tracheophyta</taxon>
        <taxon>Spermatophyta</taxon>
        <taxon>Magnoliopsida</taxon>
        <taxon>eudicotyledons</taxon>
        <taxon>Gunneridae</taxon>
        <taxon>Pentapetalae</taxon>
        <taxon>asterids</taxon>
        <taxon>lamiids</taxon>
        <taxon>Lamiales</taxon>
        <taxon>Gesneriaceae</taxon>
        <taxon>Didymocarpoideae</taxon>
        <taxon>Trichosporeae</taxon>
        <taxon>Loxocarpinae</taxon>
        <taxon>Dorcoceras</taxon>
    </lineage>
</organism>
<name>A0A2Z7BQ32_9LAMI</name>